<dbReference type="AlphaFoldDB" id="A0A5D3C0J8"/>
<dbReference type="SUPFAM" id="SSF56672">
    <property type="entry name" value="DNA/RNA polymerases"/>
    <property type="match status" value="1"/>
</dbReference>
<proteinExistence type="predicted"/>
<gene>
    <name evidence="3" type="ORF">E5676_scaffold676G00120</name>
</gene>
<dbReference type="SUPFAM" id="SSF53098">
    <property type="entry name" value="Ribonuclease H-like"/>
    <property type="match status" value="1"/>
</dbReference>
<dbReference type="CDD" id="cd00303">
    <property type="entry name" value="retropepsin_like"/>
    <property type="match status" value="1"/>
</dbReference>
<dbReference type="Gene3D" id="3.30.70.270">
    <property type="match status" value="1"/>
</dbReference>
<dbReference type="PANTHER" id="PTHR37984">
    <property type="entry name" value="PROTEIN CBG26694"/>
    <property type="match status" value="1"/>
</dbReference>
<dbReference type="GO" id="GO:0015074">
    <property type="term" value="P:DNA integration"/>
    <property type="evidence" value="ECO:0007669"/>
    <property type="project" value="InterPro"/>
</dbReference>
<comment type="caution">
    <text evidence="3">The sequence shown here is derived from an EMBL/GenBank/DDBJ whole genome shotgun (WGS) entry which is preliminary data.</text>
</comment>
<dbReference type="InterPro" id="IPR043502">
    <property type="entry name" value="DNA/RNA_pol_sf"/>
</dbReference>
<evidence type="ECO:0000256" key="1">
    <source>
        <dbReference type="SAM" id="MobiDB-lite"/>
    </source>
</evidence>
<dbReference type="InterPro" id="IPR001584">
    <property type="entry name" value="Integrase_cat-core"/>
</dbReference>
<dbReference type="InterPro" id="IPR043128">
    <property type="entry name" value="Rev_trsase/Diguanyl_cyclase"/>
</dbReference>
<name>A0A5D3C0J8_CUCMM</name>
<evidence type="ECO:0000313" key="3">
    <source>
        <dbReference type="EMBL" id="TYK04692.1"/>
    </source>
</evidence>
<dbReference type="PROSITE" id="PS50994">
    <property type="entry name" value="INTEGRASE"/>
    <property type="match status" value="1"/>
</dbReference>
<protein>
    <submittedName>
        <fullName evidence="3">Putative DNA/RNA polymerases superfamily protein</fullName>
    </submittedName>
</protein>
<evidence type="ECO:0000259" key="2">
    <source>
        <dbReference type="PROSITE" id="PS50994"/>
    </source>
</evidence>
<sequence length="376" mass="42805">MELSRGASTANGFKGSKQRTFTSGVFPTKGTGGERKKGVRPRQHRKVYVMAQQKAKDSPDVINGTILICNVPALVLFDPGATHSFVSSIFMTKRNRMLEPLSEVLAIYTSIGDVLPVSEVLRDCEVLVEGCTTFLAHMVEVQREKLNPEDVHMVKEFLDIFIDGLSSLPLDREIEFTIKLLPGTTLISQASYRMGLSELKELRLRGAILFSKIDLWSRYHQLKVGESDIYKTTSIMREAHEEHLRIILQILRDKQLYAKFNNCEFWLEQVIFLGHVVSAERKAMRIKLKFSTSFHPQTDGQLERTIQTLEDMLRACVLQFKGSWDTQLPLMEFAYNNSYQSSIGMAPYEALYNRLCKTSVCWNDVGKRQLVGPKLV</sequence>
<feature type="domain" description="Integrase catalytic" evidence="2">
    <location>
        <begin position="178"/>
        <end position="355"/>
    </location>
</feature>
<dbReference type="PANTHER" id="PTHR37984:SF5">
    <property type="entry name" value="PROTEIN NYNRIN-LIKE"/>
    <property type="match status" value="1"/>
</dbReference>
<dbReference type="InterPro" id="IPR036397">
    <property type="entry name" value="RNaseH_sf"/>
</dbReference>
<feature type="compositionally biased region" description="Polar residues" evidence="1">
    <location>
        <begin position="1"/>
        <end position="11"/>
    </location>
</feature>
<dbReference type="EMBL" id="SSTD01014136">
    <property type="protein sequence ID" value="TYK04692.1"/>
    <property type="molecule type" value="Genomic_DNA"/>
</dbReference>
<dbReference type="Proteomes" id="UP000321947">
    <property type="component" value="Unassembled WGS sequence"/>
</dbReference>
<accession>A0A5D3C0J8</accession>
<dbReference type="InterPro" id="IPR012337">
    <property type="entry name" value="RNaseH-like_sf"/>
</dbReference>
<reference evidence="3 4" key="1">
    <citation type="submission" date="2019-08" db="EMBL/GenBank/DDBJ databases">
        <title>Draft genome sequences of two oriental melons (Cucumis melo L. var makuwa).</title>
        <authorList>
            <person name="Kwon S.-Y."/>
        </authorList>
    </citation>
    <scope>NUCLEOTIDE SEQUENCE [LARGE SCALE GENOMIC DNA]</scope>
    <source>
        <strain evidence="4">cv. Chang Bougi</strain>
        <tissue evidence="3">Leaf</tissue>
    </source>
</reference>
<dbReference type="InterPro" id="IPR050951">
    <property type="entry name" value="Retrovirus_Pol_polyprotein"/>
</dbReference>
<feature type="region of interest" description="Disordered" evidence="1">
    <location>
        <begin position="1"/>
        <end position="44"/>
    </location>
</feature>
<evidence type="ECO:0000313" key="4">
    <source>
        <dbReference type="Proteomes" id="UP000321947"/>
    </source>
</evidence>
<organism evidence="3 4">
    <name type="scientific">Cucumis melo var. makuwa</name>
    <name type="common">Oriental melon</name>
    <dbReference type="NCBI Taxonomy" id="1194695"/>
    <lineage>
        <taxon>Eukaryota</taxon>
        <taxon>Viridiplantae</taxon>
        <taxon>Streptophyta</taxon>
        <taxon>Embryophyta</taxon>
        <taxon>Tracheophyta</taxon>
        <taxon>Spermatophyta</taxon>
        <taxon>Magnoliopsida</taxon>
        <taxon>eudicotyledons</taxon>
        <taxon>Gunneridae</taxon>
        <taxon>Pentapetalae</taxon>
        <taxon>rosids</taxon>
        <taxon>fabids</taxon>
        <taxon>Cucurbitales</taxon>
        <taxon>Cucurbitaceae</taxon>
        <taxon>Benincaseae</taxon>
        <taxon>Cucumis</taxon>
    </lineage>
</organism>
<dbReference type="Pfam" id="PF08284">
    <property type="entry name" value="RVP_2"/>
    <property type="match status" value="1"/>
</dbReference>
<dbReference type="Gene3D" id="3.30.420.10">
    <property type="entry name" value="Ribonuclease H-like superfamily/Ribonuclease H"/>
    <property type="match status" value="1"/>
</dbReference>
<dbReference type="GO" id="GO:0003676">
    <property type="term" value="F:nucleic acid binding"/>
    <property type="evidence" value="ECO:0007669"/>
    <property type="project" value="InterPro"/>
</dbReference>